<evidence type="ECO:0000313" key="4">
    <source>
        <dbReference type="Proteomes" id="UP000630615"/>
    </source>
</evidence>
<feature type="chain" id="PRO_5046536070" description="Lipoprotein" evidence="2">
    <location>
        <begin position="24"/>
        <end position="434"/>
    </location>
</feature>
<proteinExistence type="predicted"/>
<name>A0ABQ1PM56_9ENTE</name>
<keyword evidence="2" id="KW-0732">Signal</keyword>
<sequence length="434" mass="47901">MKNIVRLLGCVFFIFLLNGCSQADRTSNFNDTDGNSQVTENSNSKKNSQKDTAKQTELNKLTFAGQAIKENTESLNDQKLELHIGDKLIESFKTDKDGYLFTHLIVDQTYRLSGKDFEVTVTAKSDDDIQVKETKGSLLLGRTIKSKQGEIELLSSTIYFDKKKDSYTLSEDKKTLIVDETLNIEAGDKILLSPDTENLGGLGVEVVEKEEKKEQTVLTVDQVQANQVLENTQYNGTVNVSEGKFTPAEGVELVKQKARNATLNVKTKIGSEKSPIKGEIELKLDGVVETDVDVDFLNLEASTIVVKPKLKTEISTGIVVKGKIETDKNQFPLGTLEIPTGGPTTIKFVIYVHAELDGKLEIRYKLVNSFEAEAGYRDGNLVHTASAKVLDKEEVFDVKGELTAKVGPKLATTVNGLLCQYSEQKKAKELLNAH</sequence>
<gene>
    <name evidence="3" type="ORF">GCM10011573_31250</name>
</gene>
<dbReference type="EMBL" id="BMKI01000008">
    <property type="protein sequence ID" value="GGC99422.1"/>
    <property type="molecule type" value="Genomic_DNA"/>
</dbReference>
<reference evidence="4" key="1">
    <citation type="journal article" date="2019" name="Int. J. Syst. Evol. Microbiol.">
        <title>The Global Catalogue of Microorganisms (GCM) 10K type strain sequencing project: providing services to taxonomists for standard genome sequencing and annotation.</title>
        <authorList>
            <consortium name="The Broad Institute Genomics Platform"/>
            <consortium name="The Broad Institute Genome Sequencing Center for Infectious Disease"/>
            <person name="Wu L."/>
            <person name="Ma J."/>
        </authorList>
    </citation>
    <scope>NUCLEOTIDE SEQUENCE [LARGE SCALE GENOMIC DNA]</scope>
    <source>
        <strain evidence="4">CGMCC 1.15942</strain>
    </source>
</reference>
<feature type="compositionally biased region" description="Polar residues" evidence="1">
    <location>
        <begin position="27"/>
        <end position="46"/>
    </location>
</feature>
<comment type="caution">
    <text evidence="3">The sequence shown here is derived from an EMBL/GenBank/DDBJ whole genome shotgun (WGS) entry which is preliminary data.</text>
</comment>
<organism evidence="3 4">
    <name type="scientific">Enterococcus wangshanyuanii</name>
    <dbReference type="NCBI Taxonomy" id="2005703"/>
    <lineage>
        <taxon>Bacteria</taxon>
        <taxon>Bacillati</taxon>
        <taxon>Bacillota</taxon>
        <taxon>Bacilli</taxon>
        <taxon>Lactobacillales</taxon>
        <taxon>Enterococcaceae</taxon>
        <taxon>Enterococcus</taxon>
    </lineage>
</organism>
<evidence type="ECO:0008006" key="5">
    <source>
        <dbReference type="Google" id="ProtNLM"/>
    </source>
</evidence>
<accession>A0ABQ1PM56</accession>
<dbReference type="Proteomes" id="UP000630615">
    <property type="component" value="Unassembled WGS sequence"/>
</dbReference>
<evidence type="ECO:0000256" key="1">
    <source>
        <dbReference type="SAM" id="MobiDB-lite"/>
    </source>
</evidence>
<protein>
    <recommendedName>
        <fullName evidence="5">Lipoprotein</fullName>
    </recommendedName>
</protein>
<feature type="region of interest" description="Disordered" evidence="1">
    <location>
        <begin position="27"/>
        <end position="52"/>
    </location>
</feature>
<keyword evidence="4" id="KW-1185">Reference proteome</keyword>
<evidence type="ECO:0000313" key="3">
    <source>
        <dbReference type="EMBL" id="GGC99422.1"/>
    </source>
</evidence>
<feature type="signal peptide" evidence="2">
    <location>
        <begin position="1"/>
        <end position="23"/>
    </location>
</feature>
<evidence type="ECO:0000256" key="2">
    <source>
        <dbReference type="SAM" id="SignalP"/>
    </source>
</evidence>
<dbReference type="RefSeq" id="WP_088269608.1">
    <property type="nucleotide sequence ID" value="NZ_BMKI01000008.1"/>
</dbReference>